<feature type="domain" description="DUF305" evidence="3">
    <location>
        <begin position="76"/>
        <end position="220"/>
    </location>
</feature>
<feature type="region of interest" description="Disordered" evidence="1">
    <location>
        <begin position="25"/>
        <end position="73"/>
    </location>
</feature>
<name>A0ABQ6HTE6_9MICO</name>
<dbReference type="EMBL" id="BSUJ01000001">
    <property type="protein sequence ID" value="GMA21696.1"/>
    <property type="molecule type" value="Genomic_DNA"/>
</dbReference>
<dbReference type="InterPro" id="IPR005183">
    <property type="entry name" value="DUF305_CopM-like"/>
</dbReference>
<evidence type="ECO:0000259" key="3">
    <source>
        <dbReference type="Pfam" id="PF03713"/>
    </source>
</evidence>
<protein>
    <recommendedName>
        <fullName evidence="3">DUF305 domain-containing protein</fullName>
    </recommendedName>
</protein>
<keyword evidence="5" id="KW-1185">Reference proteome</keyword>
<evidence type="ECO:0000313" key="5">
    <source>
        <dbReference type="Proteomes" id="UP001157109"/>
    </source>
</evidence>
<dbReference type="RefSeq" id="WP_241443586.1">
    <property type="nucleotide sequence ID" value="NZ_BSUJ01000001.1"/>
</dbReference>
<dbReference type="Gene3D" id="1.20.1260.10">
    <property type="match status" value="1"/>
</dbReference>
<evidence type="ECO:0000313" key="4">
    <source>
        <dbReference type="EMBL" id="GMA21696.1"/>
    </source>
</evidence>
<keyword evidence="2" id="KW-0732">Signal</keyword>
<comment type="caution">
    <text evidence="4">The sequence shown here is derived from an EMBL/GenBank/DDBJ whole genome shotgun (WGS) entry which is preliminary data.</text>
</comment>
<dbReference type="PROSITE" id="PS51257">
    <property type="entry name" value="PROKAR_LIPOPROTEIN"/>
    <property type="match status" value="1"/>
</dbReference>
<proteinExistence type="predicted"/>
<reference evidence="5" key="1">
    <citation type="journal article" date="2019" name="Int. J. Syst. Evol. Microbiol.">
        <title>The Global Catalogue of Microorganisms (GCM) 10K type strain sequencing project: providing services to taxonomists for standard genome sequencing and annotation.</title>
        <authorList>
            <consortium name="The Broad Institute Genomics Platform"/>
            <consortium name="The Broad Institute Genome Sequencing Center for Infectious Disease"/>
            <person name="Wu L."/>
            <person name="Ma J."/>
        </authorList>
    </citation>
    <scope>NUCLEOTIDE SEQUENCE [LARGE SCALE GENOMIC DNA]</scope>
    <source>
        <strain evidence="5">NBRC 105830</strain>
    </source>
</reference>
<feature type="chain" id="PRO_5045561434" description="DUF305 domain-containing protein" evidence="2">
    <location>
        <begin position="26"/>
        <end position="220"/>
    </location>
</feature>
<feature type="signal peptide" evidence="2">
    <location>
        <begin position="1"/>
        <end position="25"/>
    </location>
</feature>
<dbReference type="PANTHER" id="PTHR36933">
    <property type="entry name" value="SLL0788 PROTEIN"/>
    <property type="match status" value="1"/>
</dbReference>
<feature type="compositionally biased region" description="Low complexity" evidence="1">
    <location>
        <begin position="36"/>
        <end position="70"/>
    </location>
</feature>
<dbReference type="PANTHER" id="PTHR36933:SF1">
    <property type="entry name" value="SLL0788 PROTEIN"/>
    <property type="match status" value="1"/>
</dbReference>
<organism evidence="4 5">
    <name type="scientific">Arsenicicoccus piscis</name>
    <dbReference type="NCBI Taxonomy" id="673954"/>
    <lineage>
        <taxon>Bacteria</taxon>
        <taxon>Bacillati</taxon>
        <taxon>Actinomycetota</taxon>
        <taxon>Actinomycetes</taxon>
        <taxon>Micrococcales</taxon>
        <taxon>Intrasporangiaceae</taxon>
        <taxon>Arsenicicoccus</taxon>
    </lineage>
</organism>
<evidence type="ECO:0000256" key="2">
    <source>
        <dbReference type="SAM" id="SignalP"/>
    </source>
</evidence>
<gene>
    <name evidence="4" type="ORF">GCM10025862_37170</name>
</gene>
<dbReference type="Proteomes" id="UP001157109">
    <property type="component" value="Unassembled WGS sequence"/>
</dbReference>
<evidence type="ECO:0000256" key="1">
    <source>
        <dbReference type="SAM" id="MobiDB-lite"/>
    </source>
</evidence>
<sequence>MTPLRLRSSMLVATALVVGGLTACASDSDSSHDGAHGSAHATTSPSTTSSPATTNTMGSTSTPSAAGSADASREGDISFAQMMIPHHEQAVEMSDLALAKPGASAQVRDLATQIKKAQDPEIATMRGWLASWGAPSAAPTGMGHDHGDGMMSAREMAQLEAATGADFDRRWLSMMIAHHEGAVTMSEQVLGTTKDPAVRTLAESIISGQKAEISTMRGLL</sequence>
<accession>A0ABQ6HTE6</accession>
<dbReference type="InterPro" id="IPR012347">
    <property type="entry name" value="Ferritin-like"/>
</dbReference>
<dbReference type="Pfam" id="PF03713">
    <property type="entry name" value="DUF305"/>
    <property type="match status" value="1"/>
</dbReference>